<feature type="non-terminal residue" evidence="2">
    <location>
        <position position="1"/>
    </location>
</feature>
<evidence type="ECO:0000256" key="1">
    <source>
        <dbReference type="SAM" id="MobiDB-lite"/>
    </source>
</evidence>
<proteinExistence type="predicted"/>
<dbReference type="Proteomes" id="UP000030982">
    <property type="component" value="Unassembled WGS sequence"/>
</dbReference>
<evidence type="ECO:0000313" key="3">
    <source>
        <dbReference type="Proteomes" id="UP000030982"/>
    </source>
</evidence>
<keyword evidence="3" id="KW-1185">Reference proteome</keyword>
<name>A0A0B2AGC0_9MICC</name>
<feature type="compositionally biased region" description="Low complexity" evidence="1">
    <location>
        <begin position="124"/>
        <end position="135"/>
    </location>
</feature>
<feature type="region of interest" description="Disordered" evidence="1">
    <location>
        <begin position="1"/>
        <end position="35"/>
    </location>
</feature>
<protein>
    <submittedName>
        <fullName evidence="2">Uncharacterized protein</fullName>
    </submittedName>
</protein>
<sequence length="242" mass="24718">TPPPPANPRPGDAGGGCGPADAAGAGVGAAGSSASVAAAEERTLSQLRADALVHRLLGVPDEAFPGPFRPHITLTIPVRTLLAAQSSQAGGPARDEETGCDALGCDLAEGDRPEGPQEPERPQEPAGPEGLVGWVGPVGSGSVGSGSAELEGYGPIDAATARRLAALAPNWDRLFTDWDTGAALGVGRTAYRPPKALRRYLAHRDGGCRFPGCTRPAHACEPDHTTEWQDGGTTDPYNLAIP</sequence>
<comment type="caution">
    <text evidence="2">The sequence shown here is derived from an EMBL/GenBank/DDBJ whole genome shotgun (WGS) entry which is preliminary data.</text>
</comment>
<reference evidence="2 3" key="1">
    <citation type="submission" date="2014-09" db="EMBL/GenBank/DDBJ databases">
        <title>Genome sequence of Sinomonas sp. MUSC 117.</title>
        <authorList>
            <person name="Lee L.-H."/>
        </authorList>
    </citation>
    <scope>NUCLEOTIDE SEQUENCE [LARGE SCALE GENOMIC DNA]</scope>
    <source>
        <strain evidence="2 3">MUSC 117</strain>
    </source>
</reference>
<dbReference type="AlphaFoldDB" id="A0A0B2AGC0"/>
<dbReference type="InterPro" id="IPR003615">
    <property type="entry name" value="HNH_nuc"/>
</dbReference>
<dbReference type="EMBL" id="JTDL01000146">
    <property type="protein sequence ID" value="KHL00944.1"/>
    <property type="molecule type" value="Genomic_DNA"/>
</dbReference>
<dbReference type="CDD" id="cd00085">
    <property type="entry name" value="HNHc"/>
    <property type="match status" value="1"/>
</dbReference>
<feature type="region of interest" description="Disordered" evidence="1">
    <location>
        <begin position="87"/>
        <end position="138"/>
    </location>
</feature>
<gene>
    <name evidence="2" type="ORF">LK10_18245</name>
</gene>
<dbReference type="RefSeq" id="WP_043126895.1">
    <property type="nucleotide sequence ID" value="NZ_JTDL01000146.1"/>
</dbReference>
<feature type="compositionally biased region" description="Basic and acidic residues" evidence="1">
    <location>
        <begin position="109"/>
        <end position="123"/>
    </location>
</feature>
<organism evidence="2 3">
    <name type="scientific">Sinomonas humi</name>
    <dbReference type="NCBI Taxonomy" id="1338436"/>
    <lineage>
        <taxon>Bacteria</taxon>
        <taxon>Bacillati</taxon>
        <taxon>Actinomycetota</taxon>
        <taxon>Actinomycetes</taxon>
        <taxon>Micrococcales</taxon>
        <taxon>Micrococcaceae</taxon>
        <taxon>Sinomonas</taxon>
    </lineage>
</organism>
<accession>A0A0B2AGC0</accession>
<evidence type="ECO:0000313" key="2">
    <source>
        <dbReference type="EMBL" id="KHL00944.1"/>
    </source>
</evidence>
<feature type="compositionally biased region" description="Low complexity" evidence="1">
    <location>
        <begin position="19"/>
        <end position="35"/>
    </location>
</feature>